<dbReference type="GO" id="GO:0042742">
    <property type="term" value="P:defense response to bacterium"/>
    <property type="evidence" value="ECO:0007669"/>
    <property type="project" value="UniProtKB-KW"/>
</dbReference>
<dbReference type="GO" id="GO:0009253">
    <property type="term" value="P:peptidoglycan catabolic process"/>
    <property type="evidence" value="ECO:0007669"/>
    <property type="project" value="InterPro"/>
</dbReference>
<dbReference type="InterPro" id="IPR023346">
    <property type="entry name" value="Lysozyme-like_dom_sf"/>
</dbReference>
<organism evidence="3">
    <name type="scientific">viral metagenome</name>
    <dbReference type="NCBI Taxonomy" id="1070528"/>
    <lineage>
        <taxon>unclassified sequences</taxon>
        <taxon>metagenomes</taxon>
        <taxon>organismal metagenomes</taxon>
    </lineage>
</organism>
<dbReference type="EMBL" id="MT143366">
    <property type="protein sequence ID" value="QJA96046.1"/>
    <property type="molecule type" value="Genomic_DNA"/>
</dbReference>
<dbReference type="InterPro" id="IPR052619">
    <property type="entry name" value="Phage_lysozyme-like"/>
</dbReference>
<protein>
    <recommendedName>
        <fullName evidence="4">Glycoside hydrolase</fullName>
    </recommendedName>
</protein>
<evidence type="ECO:0008006" key="4">
    <source>
        <dbReference type="Google" id="ProtNLM"/>
    </source>
</evidence>
<dbReference type="InterPro" id="IPR002196">
    <property type="entry name" value="Glyco_hydro_24"/>
</dbReference>
<dbReference type="Gene3D" id="1.10.530.40">
    <property type="match status" value="1"/>
</dbReference>
<proteinExistence type="predicted"/>
<dbReference type="PANTHER" id="PTHR37406:SF1">
    <property type="entry name" value="T4-TYPE LYSOZYME 1-RELATED"/>
    <property type="match status" value="1"/>
</dbReference>
<dbReference type="GO" id="GO:0016998">
    <property type="term" value="P:cell wall macromolecule catabolic process"/>
    <property type="evidence" value="ECO:0007669"/>
    <property type="project" value="InterPro"/>
</dbReference>
<dbReference type="GO" id="GO:0003796">
    <property type="term" value="F:lysozyme activity"/>
    <property type="evidence" value="ECO:0007669"/>
    <property type="project" value="InterPro"/>
</dbReference>
<name>A0A6M3LL43_9ZZZZ</name>
<dbReference type="Pfam" id="PF00959">
    <property type="entry name" value="Phage_lysozyme"/>
    <property type="match status" value="1"/>
</dbReference>
<reference evidence="3" key="1">
    <citation type="submission" date="2020-03" db="EMBL/GenBank/DDBJ databases">
        <title>The deep terrestrial virosphere.</title>
        <authorList>
            <person name="Holmfeldt K."/>
            <person name="Nilsson E."/>
            <person name="Simone D."/>
            <person name="Lopez-Fernandez M."/>
            <person name="Wu X."/>
            <person name="de Brujin I."/>
            <person name="Lundin D."/>
            <person name="Andersson A."/>
            <person name="Bertilsson S."/>
            <person name="Dopson M."/>
        </authorList>
    </citation>
    <scope>NUCLEOTIDE SEQUENCE</scope>
    <source>
        <strain evidence="3">MM415B04970</strain>
    </source>
</reference>
<dbReference type="AlphaFoldDB" id="A0A6M3LL43"/>
<accession>A0A6M3LL43</accession>
<dbReference type="SUPFAM" id="SSF53955">
    <property type="entry name" value="Lysozyme-like"/>
    <property type="match status" value="1"/>
</dbReference>
<evidence type="ECO:0000256" key="1">
    <source>
        <dbReference type="ARBA" id="ARBA00022529"/>
    </source>
</evidence>
<gene>
    <name evidence="3" type="ORF">MM415B04970_0003</name>
</gene>
<keyword evidence="1" id="KW-0929">Antimicrobial</keyword>
<dbReference type="PANTHER" id="PTHR37406">
    <property type="entry name" value="T4-TYPE LYSOZYME 1-RELATED"/>
    <property type="match status" value="1"/>
</dbReference>
<keyword evidence="2" id="KW-0081">Bacteriolytic enzyme</keyword>
<evidence type="ECO:0000313" key="3">
    <source>
        <dbReference type="EMBL" id="QJA96046.1"/>
    </source>
</evidence>
<evidence type="ECO:0000256" key="2">
    <source>
        <dbReference type="ARBA" id="ARBA00022638"/>
    </source>
</evidence>
<dbReference type="GO" id="GO:0031640">
    <property type="term" value="P:killing of cells of another organism"/>
    <property type="evidence" value="ECO:0007669"/>
    <property type="project" value="UniProtKB-KW"/>
</dbReference>
<dbReference type="InterPro" id="IPR023347">
    <property type="entry name" value="Lysozyme_dom_sf"/>
</dbReference>
<sequence length="147" mass="16707">MTLDDVADMIKRHEGSGYNKRRNRFEVYLDTEGVPTCGWGHALHVGSYVPLDICLKFFGHDFSTAISDAEYIQKKFGIDLDTVREGVLIDMAFQLGRSKLMEFKKMLAALCIDDFDEAAKQILDSKAAKQCPSRYKELSKMMRKGEV</sequence>